<feature type="domain" description="BZIP" evidence="3">
    <location>
        <begin position="265"/>
        <end position="328"/>
    </location>
</feature>
<dbReference type="OrthoDB" id="5571888at2759"/>
<gene>
    <name evidence="4" type="ORF">EX30DRAFT_373802</name>
</gene>
<dbReference type="STRING" id="341454.A0A4V6RHC3"/>
<evidence type="ECO:0000256" key="1">
    <source>
        <dbReference type="SAM" id="Coils"/>
    </source>
</evidence>
<feature type="coiled-coil region" evidence="1">
    <location>
        <begin position="290"/>
        <end position="324"/>
    </location>
</feature>
<dbReference type="InParanoid" id="A0A4V6RHC3"/>
<reference evidence="4 5" key="1">
    <citation type="submission" date="2019-04" db="EMBL/GenBank/DDBJ databases">
        <title>Comparative genomics and transcriptomics to analyze fruiting body development in filamentous ascomycetes.</title>
        <authorList>
            <consortium name="DOE Joint Genome Institute"/>
            <person name="Lutkenhaus R."/>
            <person name="Traeger S."/>
            <person name="Breuer J."/>
            <person name="Kuo A."/>
            <person name="Lipzen A."/>
            <person name="Pangilinan J."/>
            <person name="Dilworth D."/>
            <person name="Sandor L."/>
            <person name="Poggeler S."/>
            <person name="Barry K."/>
            <person name="Grigoriev I.V."/>
            <person name="Nowrousian M."/>
        </authorList>
    </citation>
    <scope>NUCLEOTIDE SEQUENCE [LARGE SCALE GENOMIC DNA]</scope>
    <source>
        <strain evidence="4 5">CBS 389.68</strain>
    </source>
</reference>
<evidence type="ECO:0000259" key="3">
    <source>
        <dbReference type="PROSITE" id="PS50217"/>
    </source>
</evidence>
<protein>
    <recommendedName>
        <fullName evidence="3">BZIP domain-containing protein</fullName>
    </recommendedName>
</protein>
<feature type="region of interest" description="Disordered" evidence="2">
    <location>
        <begin position="16"/>
        <end position="92"/>
    </location>
</feature>
<name>A0A4V6RHC3_9PEZI</name>
<feature type="compositionally biased region" description="Low complexity" evidence="2">
    <location>
        <begin position="50"/>
        <end position="75"/>
    </location>
</feature>
<evidence type="ECO:0000313" key="5">
    <source>
        <dbReference type="Proteomes" id="UP000298138"/>
    </source>
</evidence>
<dbReference type="EMBL" id="ML220141">
    <property type="protein sequence ID" value="TGZ78434.1"/>
    <property type="molecule type" value="Genomic_DNA"/>
</dbReference>
<dbReference type="CDD" id="cd14810">
    <property type="entry name" value="bZIP_u1"/>
    <property type="match status" value="1"/>
</dbReference>
<evidence type="ECO:0000256" key="2">
    <source>
        <dbReference type="SAM" id="MobiDB-lite"/>
    </source>
</evidence>
<dbReference type="PANTHER" id="PTHR37616:SF2">
    <property type="entry name" value="BZIP DOMAIN-CONTAINING PROTEIN"/>
    <property type="match status" value="1"/>
</dbReference>
<organism evidence="4 5">
    <name type="scientific">Ascodesmis nigricans</name>
    <dbReference type="NCBI Taxonomy" id="341454"/>
    <lineage>
        <taxon>Eukaryota</taxon>
        <taxon>Fungi</taxon>
        <taxon>Dikarya</taxon>
        <taxon>Ascomycota</taxon>
        <taxon>Pezizomycotina</taxon>
        <taxon>Pezizomycetes</taxon>
        <taxon>Pezizales</taxon>
        <taxon>Ascodesmidaceae</taxon>
        <taxon>Ascodesmis</taxon>
    </lineage>
</organism>
<dbReference type="Proteomes" id="UP000298138">
    <property type="component" value="Unassembled WGS sequence"/>
</dbReference>
<dbReference type="PANTHER" id="PTHR37616">
    <property type="entry name" value="BZIP TRANSCRIPTION FACTOR 60-LIKE"/>
    <property type="match status" value="1"/>
</dbReference>
<accession>A0A4V6RHC3</accession>
<feature type="compositionally biased region" description="Polar residues" evidence="2">
    <location>
        <begin position="24"/>
        <end position="43"/>
    </location>
</feature>
<dbReference type="Pfam" id="PF00170">
    <property type="entry name" value="bZIP_1"/>
    <property type="match status" value="1"/>
</dbReference>
<dbReference type="AlphaFoldDB" id="A0A4V6RHC3"/>
<evidence type="ECO:0000313" key="4">
    <source>
        <dbReference type="EMBL" id="TGZ78434.1"/>
    </source>
</evidence>
<proteinExistence type="predicted"/>
<keyword evidence="1" id="KW-0175">Coiled coil</keyword>
<feature type="compositionally biased region" description="Low complexity" evidence="2">
    <location>
        <begin position="360"/>
        <end position="380"/>
    </location>
</feature>
<sequence>MNSTFELDHFLDLNSDAFAPSTPPATTSEAASQAPFTASSSGLSPRPKSATTVPPTTTTTTTTTTAGVEPTATTTSMTPEFPAPSHPYHLHPQQTMPLMAMNLYGELNVMGLDNDPSALQPQSQFDFFSALQQSPALSDASMGLNAISPLMTTMDAKTDAADLPRERLALPMMHGEERKMYQGIHSDMMMAQQEKMLRQREAERASAGLLNNDDAKINHIFNSLRARPIHRQPQNNLPLLDKQKKEQAEMDEDEKLLASEEGKKLSSKERRQLRNKVSARAFRSRRKEYISQLESEVNRQAVERQSLRDENEELRISLQRYEAFIRNFLKTPYFNHLLDDLTTTDTEIGKILKAIPEATSSPQQQQQSHQSSSSSSSHPLQPHHQHMQHHSHHHQQLPKFTNPAGMLPLPSQTQTTDEWPLNYTPSSANPNTWPTPSPQVYTLSLPPAPAISELDLKSDSMADIDDLLVADGFFPRIRNEKGVVDFSMLCDDEDIDARYEPESCDVPETVEELMRREKMRAKEEMVTMEMREQEILGIEMNNRGVEIETNGSRDLDLLFPGVGVNDLLERLERVAGGERVENVFNTGGEGGGEGDMDLDNVEKKNEGEMDEEQRVVVLDERMLGRCNKVIERAEGVYRRIGLMVV</sequence>
<keyword evidence="5" id="KW-1185">Reference proteome</keyword>
<dbReference type="Gene3D" id="1.20.5.170">
    <property type="match status" value="1"/>
</dbReference>
<dbReference type="GO" id="GO:0003700">
    <property type="term" value="F:DNA-binding transcription factor activity"/>
    <property type="evidence" value="ECO:0007669"/>
    <property type="project" value="InterPro"/>
</dbReference>
<feature type="region of interest" description="Disordered" evidence="2">
    <location>
        <begin position="231"/>
        <end position="278"/>
    </location>
</feature>
<feature type="compositionally biased region" description="Polar residues" evidence="2">
    <location>
        <begin position="410"/>
        <end position="432"/>
    </location>
</feature>
<dbReference type="PROSITE" id="PS50217">
    <property type="entry name" value="BZIP"/>
    <property type="match status" value="1"/>
</dbReference>
<feature type="region of interest" description="Disordered" evidence="2">
    <location>
        <begin position="358"/>
        <end position="432"/>
    </location>
</feature>
<feature type="compositionally biased region" description="Basic and acidic residues" evidence="2">
    <location>
        <begin position="255"/>
        <end position="272"/>
    </location>
</feature>
<dbReference type="SUPFAM" id="SSF57959">
    <property type="entry name" value="Leucine zipper domain"/>
    <property type="match status" value="1"/>
</dbReference>
<dbReference type="InterPro" id="IPR004827">
    <property type="entry name" value="bZIP"/>
</dbReference>
<dbReference type="InterPro" id="IPR046347">
    <property type="entry name" value="bZIP_sf"/>
</dbReference>
<dbReference type="SMART" id="SM00338">
    <property type="entry name" value="BRLZ"/>
    <property type="match status" value="1"/>
</dbReference>
<feature type="compositionally biased region" description="Basic residues" evidence="2">
    <location>
        <begin position="381"/>
        <end position="396"/>
    </location>
</feature>